<feature type="chain" id="PRO_5044870434" evidence="2">
    <location>
        <begin position="25"/>
        <end position="110"/>
    </location>
</feature>
<evidence type="ECO:0000313" key="3">
    <source>
        <dbReference type="EMBL" id="CAL4891301.1"/>
    </source>
</evidence>
<reference evidence="3 4" key="2">
    <citation type="submission" date="2024-10" db="EMBL/GenBank/DDBJ databases">
        <authorList>
            <person name="Ryan C."/>
        </authorList>
    </citation>
    <scope>NUCLEOTIDE SEQUENCE [LARGE SCALE GENOMIC DNA]</scope>
</reference>
<dbReference type="AlphaFoldDB" id="A0ABC8VIA3"/>
<evidence type="ECO:0000256" key="2">
    <source>
        <dbReference type="SAM" id="SignalP"/>
    </source>
</evidence>
<keyword evidence="4" id="KW-1185">Reference proteome</keyword>
<evidence type="ECO:0000313" key="4">
    <source>
        <dbReference type="Proteomes" id="UP001497457"/>
    </source>
</evidence>
<keyword evidence="2" id="KW-0732">Signal</keyword>
<feature type="signal peptide" evidence="2">
    <location>
        <begin position="1"/>
        <end position="24"/>
    </location>
</feature>
<organism evidence="3 4">
    <name type="scientific">Urochloa decumbens</name>
    <dbReference type="NCBI Taxonomy" id="240449"/>
    <lineage>
        <taxon>Eukaryota</taxon>
        <taxon>Viridiplantae</taxon>
        <taxon>Streptophyta</taxon>
        <taxon>Embryophyta</taxon>
        <taxon>Tracheophyta</taxon>
        <taxon>Spermatophyta</taxon>
        <taxon>Magnoliopsida</taxon>
        <taxon>Liliopsida</taxon>
        <taxon>Poales</taxon>
        <taxon>Poaceae</taxon>
        <taxon>PACMAD clade</taxon>
        <taxon>Panicoideae</taxon>
        <taxon>Panicodae</taxon>
        <taxon>Paniceae</taxon>
        <taxon>Melinidinae</taxon>
        <taxon>Urochloa</taxon>
    </lineage>
</organism>
<sequence length="110" mass="12123">MRGKATEILIAVFFVGCLVTNLPAQCRRDPQLLGPPEAEGVTERNTSATASSSSDQKKLTLIFCHEKTVCPFPPCFCCIKPDTCYNTWEECQAHCFVCNPICPPQIRAKG</sequence>
<reference evidence="4" key="1">
    <citation type="submission" date="2024-06" db="EMBL/GenBank/DDBJ databases">
        <authorList>
            <person name="Ryan C."/>
        </authorList>
    </citation>
    <scope>NUCLEOTIDE SEQUENCE [LARGE SCALE GENOMIC DNA]</scope>
</reference>
<gene>
    <name evidence="3" type="ORF">URODEC1_LOCUS3723</name>
</gene>
<feature type="compositionally biased region" description="Polar residues" evidence="1">
    <location>
        <begin position="43"/>
        <end position="53"/>
    </location>
</feature>
<feature type="region of interest" description="Disordered" evidence="1">
    <location>
        <begin position="30"/>
        <end position="53"/>
    </location>
</feature>
<dbReference type="EMBL" id="OZ075120">
    <property type="protein sequence ID" value="CAL4891301.1"/>
    <property type="molecule type" value="Genomic_DNA"/>
</dbReference>
<proteinExistence type="predicted"/>
<dbReference type="Proteomes" id="UP001497457">
    <property type="component" value="Chromosome 10rd"/>
</dbReference>
<protein>
    <submittedName>
        <fullName evidence="3">Uncharacterized protein</fullName>
    </submittedName>
</protein>
<accession>A0ABC8VIA3</accession>
<name>A0ABC8VIA3_9POAL</name>
<evidence type="ECO:0000256" key="1">
    <source>
        <dbReference type="SAM" id="MobiDB-lite"/>
    </source>
</evidence>